<dbReference type="EC" id="3.5.2.6" evidence="3"/>
<feature type="signal peptide" evidence="1">
    <location>
        <begin position="1"/>
        <end position="21"/>
    </location>
</feature>
<dbReference type="NCBIfam" id="NF012229">
    <property type="entry name" value="bla_class_B_core"/>
    <property type="match status" value="1"/>
</dbReference>
<feature type="chain" id="PRO_5016863013" evidence="1">
    <location>
        <begin position="22"/>
        <end position="298"/>
    </location>
</feature>
<dbReference type="EMBL" id="UGYN01000002">
    <property type="protein sequence ID" value="SUI80405.1"/>
    <property type="molecule type" value="Genomic_DNA"/>
</dbReference>
<accession>A0A380AG50</accession>
<dbReference type="RefSeq" id="WP_115184177.1">
    <property type="nucleotide sequence ID" value="NZ_CAMKUF010000001.1"/>
</dbReference>
<dbReference type="PANTHER" id="PTHR42773">
    <property type="entry name" value="METALLO-BETA-LACTAMASE-RELATED"/>
    <property type="match status" value="1"/>
</dbReference>
<dbReference type="NCBIfam" id="NF041137">
    <property type="entry name" value="B3_blaSPR"/>
    <property type="match status" value="1"/>
</dbReference>
<dbReference type="SUPFAM" id="SSF56281">
    <property type="entry name" value="Metallo-hydrolase/oxidoreductase"/>
    <property type="match status" value="1"/>
</dbReference>
<organism evidence="3 4">
    <name type="scientific">Serratia quinivorans</name>
    <dbReference type="NCBI Taxonomy" id="137545"/>
    <lineage>
        <taxon>Bacteria</taxon>
        <taxon>Pseudomonadati</taxon>
        <taxon>Pseudomonadota</taxon>
        <taxon>Gammaproteobacteria</taxon>
        <taxon>Enterobacterales</taxon>
        <taxon>Yersiniaceae</taxon>
        <taxon>Serratia</taxon>
    </lineage>
</organism>
<dbReference type="PANTHER" id="PTHR42773:SF1">
    <property type="entry name" value="METALLO-BETA-LACTAMASE FAMILY PROTEIN"/>
    <property type="match status" value="1"/>
</dbReference>
<dbReference type="SMART" id="SM00849">
    <property type="entry name" value="Lactamase_B"/>
    <property type="match status" value="1"/>
</dbReference>
<dbReference type="Pfam" id="PF00753">
    <property type="entry name" value="Lactamase_B"/>
    <property type="match status" value="1"/>
</dbReference>
<evidence type="ECO:0000259" key="2">
    <source>
        <dbReference type="SMART" id="SM00849"/>
    </source>
</evidence>
<evidence type="ECO:0000313" key="4">
    <source>
        <dbReference type="Proteomes" id="UP000255529"/>
    </source>
</evidence>
<reference evidence="3 4" key="1">
    <citation type="submission" date="2018-06" db="EMBL/GenBank/DDBJ databases">
        <authorList>
            <consortium name="Pathogen Informatics"/>
            <person name="Doyle S."/>
        </authorList>
    </citation>
    <scope>NUCLEOTIDE SEQUENCE [LARGE SCALE GENOMIC DNA]</scope>
    <source>
        <strain evidence="3 4">NCTC11544</strain>
    </source>
</reference>
<dbReference type="Gene3D" id="3.60.15.10">
    <property type="entry name" value="Ribonuclease Z/Hydroxyacylglutathione hydrolase-like"/>
    <property type="match status" value="1"/>
</dbReference>
<gene>
    <name evidence="3" type="ORF">NCTC11544_04156</name>
</gene>
<sequence length="298" mass="32496">MKKNLGYLTAMTVALCFGAQAQLNPAQPLSSAPPYSLFEQWAQPVAPFQMFPHVYYVGTRNLSSVLLSTPEGLILIDAALDASAPAIRAHIEALGFNIKDLRYILNSHARLDQAGGIARLQVWSGAKVVASAANAQQLALGGKQDFALGDALSFPPVKVDIIVGEGDSITLGDLKLTALMTPGHLPGATSWLTTLHQGGQSYRLVYADSLATPDYYLIDNKNYPSLVQDIRGSFARLAQQQADIFIANKGTRFDLDNKMQRLQAGDLDAFVDRQGLQQYVQQSQQTFEAQLKQQKNKM</sequence>
<dbReference type="AlphaFoldDB" id="A0A380AG50"/>
<evidence type="ECO:0000256" key="1">
    <source>
        <dbReference type="SAM" id="SignalP"/>
    </source>
</evidence>
<keyword evidence="1" id="KW-0732">Signal</keyword>
<dbReference type="NCBIfam" id="NF000405">
    <property type="entry name" value="HARLDQ_not_B3"/>
    <property type="match status" value="1"/>
</dbReference>
<keyword evidence="3" id="KW-0378">Hydrolase</keyword>
<protein>
    <submittedName>
        <fullName evidence="3">Metallo-beta-lactamase L1</fullName>
        <ecNumber evidence="3">3.5.2.6</ecNumber>
    </submittedName>
</protein>
<evidence type="ECO:0000313" key="3">
    <source>
        <dbReference type="EMBL" id="SUI80405.1"/>
    </source>
</evidence>
<dbReference type="GO" id="GO:0008800">
    <property type="term" value="F:beta-lactamase activity"/>
    <property type="evidence" value="ECO:0007669"/>
    <property type="project" value="UniProtKB-EC"/>
</dbReference>
<name>A0A380AG50_9GAMM</name>
<dbReference type="InterPro" id="IPR036866">
    <property type="entry name" value="RibonucZ/Hydroxyglut_hydro"/>
</dbReference>
<feature type="domain" description="Metallo-beta-lactamase" evidence="2">
    <location>
        <begin position="61"/>
        <end position="249"/>
    </location>
</feature>
<dbReference type="InterPro" id="IPR001279">
    <property type="entry name" value="Metallo-B-lactamas"/>
</dbReference>
<dbReference type="Proteomes" id="UP000255529">
    <property type="component" value="Unassembled WGS sequence"/>
</dbReference>
<proteinExistence type="predicted"/>
<dbReference type="NCBIfam" id="NF033105">
    <property type="entry name" value="bla_subclass_B3"/>
    <property type="match status" value="1"/>
</dbReference>